<gene>
    <name evidence="2" type="ORF">SAMN04488568_103140</name>
</gene>
<organism evidence="2 3">
    <name type="scientific">Maricaulis salignorans</name>
    <dbReference type="NCBI Taxonomy" id="144026"/>
    <lineage>
        <taxon>Bacteria</taxon>
        <taxon>Pseudomonadati</taxon>
        <taxon>Pseudomonadota</taxon>
        <taxon>Alphaproteobacteria</taxon>
        <taxon>Maricaulales</taxon>
        <taxon>Maricaulaceae</taxon>
        <taxon>Maricaulis</taxon>
    </lineage>
</organism>
<evidence type="ECO:0000313" key="3">
    <source>
        <dbReference type="Proteomes" id="UP000199759"/>
    </source>
</evidence>
<dbReference type="STRING" id="144026.SAMN04488568_103140"/>
<keyword evidence="3" id="KW-1185">Reference proteome</keyword>
<dbReference type="Pfam" id="PF02643">
    <property type="entry name" value="DUF192"/>
    <property type="match status" value="1"/>
</dbReference>
<proteinExistence type="predicted"/>
<dbReference type="InterPro" id="IPR038695">
    <property type="entry name" value="Saro_0823-like_sf"/>
</dbReference>
<sequence length="207" mass="21872">MKNLILISALIFAAPAWAQDDTVPAEMADAAQSTTMSDTGSEAGLALPPIEFGGPEALTIDTGETQHVFMAEIATTPEQMARGLMGREQLDPDAAMLFVYMPPRRASMWMEDTLISLDLLFIREDGVVVKLIANAQPGSHRSLGSDFDVAAVLEIAGGRAAELGIRPGAILRDESFGSLAVETAAVEPLETTLEDTSAAPESPSEAQ</sequence>
<feature type="signal peptide" evidence="1">
    <location>
        <begin position="1"/>
        <end position="18"/>
    </location>
</feature>
<protein>
    <submittedName>
        <fullName evidence="2">Uncharacterized ACR, COG1430</fullName>
    </submittedName>
</protein>
<dbReference type="EMBL" id="FNHG01000003">
    <property type="protein sequence ID" value="SDL94871.1"/>
    <property type="molecule type" value="Genomic_DNA"/>
</dbReference>
<dbReference type="OrthoDB" id="9808290at2"/>
<dbReference type="RefSeq" id="WP_091767292.1">
    <property type="nucleotide sequence ID" value="NZ_FNHG01000003.1"/>
</dbReference>
<dbReference type="AlphaFoldDB" id="A0A1G9P8Q7"/>
<feature type="chain" id="PRO_5011552270" evidence="1">
    <location>
        <begin position="19"/>
        <end position="207"/>
    </location>
</feature>
<dbReference type="PANTHER" id="PTHR37953">
    <property type="entry name" value="UPF0127 PROTEIN MJ1496"/>
    <property type="match status" value="1"/>
</dbReference>
<evidence type="ECO:0000313" key="2">
    <source>
        <dbReference type="EMBL" id="SDL94871.1"/>
    </source>
</evidence>
<keyword evidence="1" id="KW-0732">Signal</keyword>
<evidence type="ECO:0000256" key="1">
    <source>
        <dbReference type="SAM" id="SignalP"/>
    </source>
</evidence>
<dbReference type="Gene3D" id="2.60.120.1140">
    <property type="entry name" value="Protein of unknown function DUF192"/>
    <property type="match status" value="1"/>
</dbReference>
<accession>A0A1G9P8Q7</accession>
<reference evidence="2 3" key="1">
    <citation type="submission" date="2016-10" db="EMBL/GenBank/DDBJ databases">
        <authorList>
            <person name="de Groot N.N."/>
        </authorList>
    </citation>
    <scope>NUCLEOTIDE SEQUENCE [LARGE SCALE GENOMIC DNA]</scope>
    <source>
        <strain evidence="2 3">DSM 16077</strain>
    </source>
</reference>
<dbReference type="Proteomes" id="UP000199759">
    <property type="component" value="Unassembled WGS sequence"/>
</dbReference>
<name>A0A1G9P8Q7_9PROT</name>
<dbReference type="PANTHER" id="PTHR37953:SF1">
    <property type="entry name" value="UPF0127 PROTEIN MJ1496"/>
    <property type="match status" value="1"/>
</dbReference>
<dbReference type="InterPro" id="IPR003795">
    <property type="entry name" value="DUF192"/>
</dbReference>